<keyword evidence="1" id="KW-0472">Membrane</keyword>
<dbReference type="SUPFAM" id="SSF52317">
    <property type="entry name" value="Class I glutamine amidotransferase-like"/>
    <property type="match status" value="2"/>
</dbReference>
<comment type="caution">
    <text evidence="2">The sequence shown here is derived from an EMBL/GenBank/DDBJ whole genome shotgun (WGS) entry which is preliminary data.</text>
</comment>
<evidence type="ECO:0008006" key="3">
    <source>
        <dbReference type="Google" id="ProtNLM"/>
    </source>
</evidence>
<dbReference type="InterPro" id="IPR029062">
    <property type="entry name" value="Class_I_gatase-like"/>
</dbReference>
<gene>
    <name evidence="2" type="ORF">LCGC14_1453410</name>
</gene>
<sequence>MKKQNRILLTVLGLYFMVFTIIPSFLLISPTVQASTTSDRTGFQELKPKTSQFIPRTIRVAFYGELNVTRPSYDTTSSILNSNYTALWNVLENAGYQVYNLTKADVLSHKLKTADYDVFIMADNLPRESIVNYVKEFWLGGGGILSLDSAIVYLNYAGILPPESEGGDGEGIYWNYISTYEQNITMRHPITKSYQLNDTYLTDFNAGWASYDWTALQGTSIASDLVMLGSKSGSSNDATSVAFDPSNGGGRVVQLPFSGKIIHSNTENLAIDAIEWLCPRPKGRILFDLSHQPFYGVDDWDEPDYATWGERYYLWRDNLVNRSYTFDKLYPSATGNLTSNNLAPYDMLILGSPTINYTANEISSVMNWVNNGGGLFILGGYYDANSQRINDLLSSTGLNVNLTNDGAIGMADYKEEHPTVEGCTQLELTVLPGLINHTGNAFPIWGQSSKAIVIGGQEYGNGRIILSGDMFFLRFNNIILEDNLQFSINVANWLTASQAEVLIYVHEHISSDPNDNPYRGPVAAALNDLGVRFYLTFEAEYFKSSLTNYSYSLVVIDNTLDNIMSWVSDDLIDFLNAGGYLIVNTWEYRSGYNELWDYLGFSYAGNYFTTPPGIYLWDDSHKIFTEPALFSAPTLNTSLNFANTDYSNVTLHSNATAIAGLTPTAQNSGGAIILGVGGHAIVNTFHLTEYFDDTDDSTYPDALEIWENEIAYMLYQSLSVQINSPLTSDAFSTGAPSYNISTDGIFLDNTWYTLNDGTEYHVASTTGAINQAAWEALPEGTVSLKFYVEDGIGQEKYQEVTILKDSQDPTISIVNPIDDQSFASTAPSFIVEILDTNLDQMWYTLGSNTTKHFFTANGSIVQSAWDLLAPGNIPIKFYANDTLDNL</sequence>
<accession>A0A0F9LXR6</accession>
<keyword evidence="1" id="KW-1133">Transmembrane helix</keyword>
<feature type="transmembrane region" description="Helical" evidence="1">
    <location>
        <begin position="7"/>
        <end position="28"/>
    </location>
</feature>
<keyword evidence="1" id="KW-0812">Transmembrane</keyword>
<reference evidence="2" key="1">
    <citation type="journal article" date="2015" name="Nature">
        <title>Complex archaea that bridge the gap between prokaryotes and eukaryotes.</title>
        <authorList>
            <person name="Spang A."/>
            <person name="Saw J.H."/>
            <person name="Jorgensen S.L."/>
            <person name="Zaremba-Niedzwiedzka K."/>
            <person name="Martijn J."/>
            <person name="Lind A.E."/>
            <person name="van Eijk R."/>
            <person name="Schleper C."/>
            <person name="Guy L."/>
            <person name="Ettema T.J."/>
        </authorList>
    </citation>
    <scope>NUCLEOTIDE SEQUENCE</scope>
</reference>
<organism evidence="2">
    <name type="scientific">marine sediment metagenome</name>
    <dbReference type="NCBI Taxonomy" id="412755"/>
    <lineage>
        <taxon>unclassified sequences</taxon>
        <taxon>metagenomes</taxon>
        <taxon>ecological metagenomes</taxon>
    </lineage>
</organism>
<name>A0A0F9LXR6_9ZZZZ</name>
<dbReference type="AlphaFoldDB" id="A0A0F9LXR6"/>
<evidence type="ECO:0000256" key="1">
    <source>
        <dbReference type="SAM" id="Phobius"/>
    </source>
</evidence>
<dbReference type="EMBL" id="LAZR01010033">
    <property type="protein sequence ID" value="KKM69180.1"/>
    <property type="molecule type" value="Genomic_DNA"/>
</dbReference>
<dbReference type="Gene3D" id="3.40.50.880">
    <property type="match status" value="1"/>
</dbReference>
<evidence type="ECO:0000313" key="2">
    <source>
        <dbReference type="EMBL" id="KKM69180.1"/>
    </source>
</evidence>
<protein>
    <recommendedName>
        <fullName evidence="3">DUF4350 domain-containing protein</fullName>
    </recommendedName>
</protein>
<feature type="non-terminal residue" evidence="2">
    <location>
        <position position="886"/>
    </location>
</feature>
<proteinExistence type="predicted"/>